<dbReference type="Pfam" id="PF09278">
    <property type="entry name" value="MerR-DNA-bind"/>
    <property type="match status" value="1"/>
</dbReference>
<evidence type="ECO:0000256" key="3">
    <source>
        <dbReference type="ARBA" id="ARBA00023004"/>
    </source>
</evidence>
<sequence>MSKLPQLLTIGEVSYRSGVAQTALRFYEQRNLITSTRTSGNQRRYERAVLRRLAFIRAAQRVGMSLEQISDALSTLPTDHAPTKADWARLSKSWRDELDARIEGLLKLRDNLTGCIGCGCLSLRTCSLNNPNDKAADLVGTRHSLLQPTADCRPGACN</sequence>
<evidence type="ECO:0000256" key="1">
    <source>
        <dbReference type="ARBA" id="ARBA00022714"/>
    </source>
</evidence>
<dbReference type="PRINTS" id="PR00040">
    <property type="entry name" value="HTHMERR"/>
</dbReference>
<dbReference type="RefSeq" id="WP_344678671.1">
    <property type="nucleotide sequence ID" value="NZ_BAAAUX010000007.1"/>
</dbReference>
<evidence type="ECO:0000256" key="7">
    <source>
        <dbReference type="ARBA" id="ARBA00023163"/>
    </source>
</evidence>
<evidence type="ECO:0000259" key="8">
    <source>
        <dbReference type="PROSITE" id="PS50937"/>
    </source>
</evidence>
<dbReference type="NCBIfam" id="TIGR01950">
    <property type="entry name" value="SoxR"/>
    <property type="match status" value="1"/>
</dbReference>
<dbReference type="InterPro" id="IPR010211">
    <property type="entry name" value="Redox-sen_tscrpt-act_SoxR"/>
</dbReference>
<evidence type="ECO:0000313" key="10">
    <source>
        <dbReference type="Proteomes" id="UP001500979"/>
    </source>
</evidence>
<gene>
    <name evidence="9" type="primary">soxR</name>
    <name evidence="9" type="ORF">GCM10010470_14520</name>
</gene>
<keyword evidence="2" id="KW-0479">Metal-binding</keyword>
<dbReference type="InterPro" id="IPR015358">
    <property type="entry name" value="Tscrpt_reg_MerR_DNA-bd"/>
</dbReference>
<keyword evidence="3" id="KW-0408">Iron</keyword>
<keyword evidence="5" id="KW-0805">Transcription regulation</keyword>
<accession>A0ABN3V880</accession>
<evidence type="ECO:0000256" key="6">
    <source>
        <dbReference type="ARBA" id="ARBA00023125"/>
    </source>
</evidence>
<dbReference type="SUPFAM" id="SSF46955">
    <property type="entry name" value="Putative DNA-binding domain"/>
    <property type="match status" value="1"/>
</dbReference>
<evidence type="ECO:0000313" key="9">
    <source>
        <dbReference type="EMBL" id="GAA2781675.1"/>
    </source>
</evidence>
<keyword evidence="1" id="KW-0001">2Fe-2S</keyword>
<dbReference type="PANTHER" id="PTHR30204">
    <property type="entry name" value="REDOX-CYCLING DRUG-SENSING TRANSCRIPTIONAL ACTIVATOR SOXR"/>
    <property type="match status" value="1"/>
</dbReference>
<dbReference type="EMBL" id="BAAAUX010000007">
    <property type="protein sequence ID" value="GAA2781675.1"/>
    <property type="molecule type" value="Genomic_DNA"/>
</dbReference>
<proteinExistence type="predicted"/>
<comment type="caution">
    <text evidence="9">The sequence shown here is derived from an EMBL/GenBank/DDBJ whole genome shotgun (WGS) entry which is preliminary data.</text>
</comment>
<keyword evidence="6" id="KW-0238">DNA-binding</keyword>
<dbReference type="PANTHER" id="PTHR30204:SF0">
    <property type="entry name" value="REDOX-SENSITIVE TRANSCRIPTIONAL ACTIVATOR SOXR"/>
    <property type="match status" value="1"/>
</dbReference>
<organism evidence="9 10">
    <name type="scientific">Saccharopolyspora taberi</name>
    <dbReference type="NCBI Taxonomy" id="60895"/>
    <lineage>
        <taxon>Bacteria</taxon>
        <taxon>Bacillati</taxon>
        <taxon>Actinomycetota</taxon>
        <taxon>Actinomycetes</taxon>
        <taxon>Pseudonocardiales</taxon>
        <taxon>Pseudonocardiaceae</taxon>
        <taxon>Saccharopolyspora</taxon>
    </lineage>
</organism>
<keyword evidence="4" id="KW-0411">Iron-sulfur</keyword>
<name>A0ABN3V880_9PSEU</name>
<dbReference type="CDD" id="cd01110">
    <property type="entry name" value="HTH_SoxR"/>
    <property type="match status" value="1"/>
</dbReference>
<dbReference type="SMART" id="SM00422">
    <property type="entry name" value="HTH_MERR"/>
    <property type="match status" value="1"/>
</dbReference>
<reference evidence="9 10" key="1">
    <citation type="journal article" date="2019" name="Int. J. Syst. Evol. Microbiol.">
        <title>The Global Catalogue of Microorganisms (GCM) 10K type strain sequencing project: providing services to taxonomists for standard genome sequencing and annotation.</title>
        <authorList>
            <consortium name="The Broad Institute Genomics Platform"/>
            <consortium name="The Broad Institute Genome Sequencing Center for Infectious Disease"/>
            <person name="Wu L."/>
            <person name="Ma J."/>
        </authorList>
    </citation>
    <scope>NUCLEOTIDE SEQUENCE [LARGE SCALE GENOMIC DNA]</scope>
    <source>
        <strain evidence="9 10">JCM 9383</strain>
    </source>
</reference>
<dbReference type="InterPro" id="IPR000551">
    <property type="entry name" value="MerR-type_HTH_dom"/>
</dbReference>
<keyword evidence="10" id="KW-1185">Reference proteome</keyword>
<dbReference type="Gene3D" id="1.10.1660.10">
    <property type="match status" value="1"/>
</dbReference>
<feature type="domain" description="HTH merR-type" evidence="8">
    <location>
        <begin position="7"/>
        <end position="75"/>
    </location>
</feature>
<evidence type="ECO:0000256" key="4">
    <source>
        <dbReference type="ARBA" id="ARBA00023014"/>
    </source>
</evidence>
<protein>
    <submittedName>
        <fullName evidence="9">Redox-sensitive transcriptional activator SoxR</fullName>
    </submittedName>
</protein>
<dbReference type="Proteomes" id="UP001500979">
    <property type="component" value="Unassembled WGS sequence"/>
</dbReference>
<evidence type="ECO:0000256" key="2">
    <source>
        <dbReference type="ARBA" id="ARBA00022723"/>
    </source>
</evidence>
<keyword evidence="7" id="KW-0804">Transcription</keyword>
<dbReference type="PROSITE" id="PS00552">
    <property type="entry name" value="HTH_MERR_1"/>
    <property type="match status" value="1"/>
</dbReference>
<dbReference type="PROSITE" id="PS50937">
    <property type="entry name" value="HTH_MERR_2"/>
    <property type="match status" value="1"/>
</dbReference>
<dbReference type="InterPro" id="IPR047057">
    <property type="entry name" value="MerR_fam"/>
</dbReference>
<dbReference type="Pfam" id="PF00376">
    <property type="entry name" value="MerR"/>
    <property type="match status" value="1"/>
</dbReference>
<dbReference type="InterPro" id="IPR009061">
    <property type="entry name" value="DNA-bd_dom_put_sf"/>
</dbReference>
<evidence type="ECO:0000256" key="5">
    <source>
        <dbReference type="ARBA" id="ARBA00023015"/>
    </source>
</evidence>